<evidence type="ECO:0000256" key="1">
    <source>
        <dbReference type="SAM" id="Phobius"/>
    </source>
</evidence>
<accession>A0ABW4JJW2</accession>
<feature type="transmembrane region" description="Helical" evidence="1">
    <location>
        <begin position="12"/>
        <end position="30"/>
    </location>
</feature>
<name>A0ABW4JJW2_9BACL</name>
<evidence type="ECO:0000313" key="2">
    <source>
        <dbReference type="EMBL" id="MFD1676065.1"/>
    </source>
</evidence>
<gene>
    <name evidence="2" type="ORF">ACFSB2_15280</name>
</gene>
<keyword evidence="1" id="KW-0812">Transmembrane</keyword>
<proteinExistence type="predicted"/>
<dbReference type="EMBL" id="JBHUCX010000043">
    <property type="protein sequence ID" value="MFD1676065.1"/>
    <property type="molecule type" value="Genomic_DNA"/>
</dbReference>
<evidence type="ECO:0008006" key="4">
    <source>
        <dbReference type="Google" id="ProtNLM"/>
    </source>
</evidence>
<evidence type="ECO:0000313" key="3">
    <source>
        <dbReference type="Proteomes" id="UP001597079"/>
    </source>
</evidence>
<organism evidence="2 3">
    <name type="scientific">Alicyclobacillus fodiniaquatilis</name>
    <dbReference type="NCBI Taxonomy" id="1661150"/>
    <lineage>
        <taxon>Bacteria</taxon>
        <taxon>Bacillati</taxon>
        <taxon>Bacillota</taxon>
        <taxon>Bacilli</taxon>
        <taxon>Bacillales</taxon>
        <taxon>Alicyclobacillaceae</taxon>
        <taxon>Alicyclobacillus</taxon>
    </lineage>
</organism>
<reference evidence="3" key="1">
    <citation type="journal article" date="2019" name="Int. J. Syst. Evol. Microbiol.">
        <title>The Global Catalogue of Microorganisms (GCM) 10K type strain sequencing project: providing services to taxonomists for standard genome sequencing and annotation.</title>
        <authorList>
            <consortium name="The Broad Institute Genomics Platform"/>
            <consortium name="The Broad Institute Genome Sequencing Center for Infectious Disease"/>
            <person name="Wu L."/>
            <person name="Ma J."/>
        </authorList>
    </citation>
    <scope>NUCLEOTIDE SEQUENCE [LARGE SCALE GENOMIC DNA]</scope>
    <source>
        <strain evidence="3">CGMCC 1.12286</strain>
    </source>
</reference>
<dbReference type="Proteomes" id="UP001597079">
    <property type="component" value="Unassembled WGS sequence"/>
</dbReference>
<sequence length="140" mass="14906">MSEDTIAKIYTLLPWLIVLIAMIGLTAPIANAVSLTSTASYQALQVAKTGGSELAVEQQAANSLGAGLPLQLDGTTLFDPTQDVTINTSNPPYVSVTVVYHLALMWPVTQFIGWAGPTINIKQTHEDVESSEDNHGIPSQ</sequence>
<dbReference type="RefSeq" id="WP_377943958.1">
    <property type="nucleotide sequence ID" value="NZ_JBHUCX010000043.1"/>
</dbReference>
<comment type="caution">
    <text evidence="2">The sequence shown here is derived from an EMBL/GenBank/DDBJ whole genome shotgun (WGS) entry which is preliminary data.</text>
</comment>
<keyword evidence="1" id="KW-1133">Transmembrane helix</keyword>
<protein>
    <recommendedName>
        <fullName evidence="4">Transmembrane protein</fullName>
    </recommendedName>
</protein>
<keyword evidence="1" id="KW-0472">Membrane</keyword>
<keyword evidence="3" id="KW-1185">Reference proteome</keyword>